<dbReference type="FunFam" id="1.20.142.10:FF:000002">
    <property type="entry name" value="Poly [ADP-ribose] polymerase"/>
    <property type="match status" value="1"/>
</dbReference>
<keyword evidence="2 15" id="KW-0328">Glycosyltransferase</keyword>
<dbReference type="InterPro" id="IPR012317">
    <property type="entry name" value="Poly(ADP-ribose)pol_cat_dom"/>
</dbReference>
<dbReference type="PROSITE" id="PS51060">
    <property type="entry name" value="PARP_ALPHA_HD"/>
    <property type="match status" value="1"/>
</dbReference>
<dbReference type="PANTHER" id="PTHR10459:SF60">
    <property type="entry name" value="POLY [ADP-RIBOSE] POLYMERASE 2"/>
    <property type="match status" value="1"/>
</dbReference>
<dbReference type="SUPFAM" id="SSF68906">
    <property type="entry name" value="SAP domain"/>
    <property type="match status" value="1"/>
</dbReference>
<dbReference type="PROSITE" id="PS51059">
    <property type="entry name" value="PARP_CATALYTIC"/>
    <property type="match status" value="1"/>
</dbReference>
<keyword evidence="3 15" id="KW-0808">Transferase</keyword>
<dbReference type="GO" id="GO:0016779">
    <property type="term" value="F:nucleotidyltransferase activity"/>
    <property type="evidence" value="ECO:0007669"/>
    <property type="project" value="UniProtKB-KW"/>
</dbReference>
<feature type="compositionally biased region" description="Basic residues" evidence="16">
    <location>
        <begin position="67"/>
        <end position="76"/>
    </location>
</feature>
<evidence type="ECO:0000313" key="21">
    <source>
        <dbReference type="EMBL" id="KAH9810938.1"/>
    </source>
</evidence>
<protein>
    <recommendedName>
        <fullName evidence="15">Poly [ADP-ribose] polymerase</fullName>
        <shortName evidence="15">PARP</shortName>
        <ecNumber evidence="15">2.4.2.-</ecNumber>
    </recommendedName>
</protein>
<feature type="domain" description="WGR" evidence="20">
    <location>
        <begin position="138"/>
        <end position="232"/>
    </location>
</feature>
<keyword evidence="11" id="KW-0238">DNA-binding</keyword>
<evidence type="ECO:0000256" key="16">
    <source>
        <dbReference type="SAM" id="MobiDB-lite"/>
    </source>
</evidence>
<proteinExistence type="inferred from homology"/>
<dbReference type="GO" id="GO:0070212">
    <property type="term" value="P:protein poly-ADP-ribosylation"/>
    <property type="evidence" value="ECO:0007669"/>
    <property type="project" value="TreeGrafter"/>
</dbReference>
<comment type="subcellular location">
    <subcellularLocation>
        <location evidence="1">Nucleus</location>
    </subcellularLocation>
</comment>
<dbReference type="Proteomes" id="UP001138500">
    <property type="component" value="Unassembled WGS sequence"/>
</dbReference>
<dbReference type="EMBL" id="RIBY02002500">
    <property type="protein sequence ID" value="KAH9810938.1"/>
    <property type="molecule type" value="Genomic_DNA"/>
</dbReference>
<keyword evidence="8" id="KW-0863">Zinc-finger</keyword>
<dbReference type="Pfam" id="PF02037">
    <property type="entry name" value="SAP"/>
    <property type="match status" value="1"/>
</dbReference>
<evidence type="ECO:0000256" key="5">
    <source>
        <dbReference type="ARBA" id="ARBA00022723"/>
    </source>
</evidence>
<keyword evidence="4" id="KW-0548">Nucleotidyltransferase</keyword>
<feature type="region of interest" description="Disordered" evidence="16">
    <location>
        <begin position="241"/>
        <end position="260"/>
    </location>
</feature>
<keyword evidence="9" id="KW-0862">Zinc</keyword>
<evidence type="ECO:0000259" key="17">
    <source>
        <dbReference type="PROSITE" id="PS50800"/>
    </source>
</evidence>
<dbReference type="GO" id="GO:0003677">
    <property type="term" value="F:DNA binding"/>
    <property type="evidence" value="ECO:0007669"/>
    <property type="project" value="UniProtKB-KW"/>
</dbReference>
<dbReference type="GO" id="GO:0005730">
    <property type="term" value="C:nucleolus"/>
    <property type="evidence" value="ECO:0007669"/>
    <property type="project" value="TreeGrafter"/>
</dbReference>
<dbReference type="InterPro" id="IPR004102">
    <property type="entry name" value="Poly(ADP-ribose)pol_reg_dom"/>
</dbReference>
<evidence type="ECO:0000256" key="13">
    <source>
        <dbReference type="ARBA" id="ARBA00024347"/>
    </source>
</evidence>
<evidence type="ECO:0000256" key="7">
    <source>
        <dbReference type="ARBA" id="ARBA00022765"/>
    </source>
</evidence>
<dbReference type="InterPro" id="IPR050800">
    <property type="entry name" value="ARTD/PARP"/>
</dbReference>
<comment type="similarity">
    <text evidence="13">Belongs to the ARTD/PARP family.</text>
</comment>
<dbReference type="SUPFAM" id="SSF47587">
    <property type="entry name" value="Domain of poly(ADP-ribose) polymerase"/>
    <property type="match status" value="1"/>
</dbReference>
<dbReference type="Pfam" id="PF00644">
    <property type="entry name" value="PARP"/>
    <property type="match status" value="1"/>
</dbReference>
<dbReference type="Pfam" id="PF05406">
    <property type="entry name" value="WGR"/>
    <property type="match status" value="1"/>
</dbReference>
<reference evidence="21 22" key="1">
    <citation type="journal article" date="2018" name="IMA Fungus">
        <title>IMA Genome-F 10: Nine draft genome sequences of Claviceps purpurea s.lat., including C. arundinis, C. humidiphila, and C. cf. spartinae, pseudomolecules for the pitch canker pathogen Fusarium circinatum, draft genome of Davidsoniella eucalypti, Grosmannia galeiformis, Quambalaria eucalypti, and Teratosphaeria destructans.</title>
        <authorList>
            <person name="Wingfield B.D."/>
            <person name="Liu M."/>
            <person name="Nguyen H.D."/>
            <person name="Lane F.A."/>
            <person name="Morgan S.W."/>
            <person name="De Vos L."/>
            <person name="Wilken P.M."/>
            <person name="Duong T.A."/>
            <person name="Aylward J."/>
            <person name="Coetzee M.P."/>
            <person name="Dadej K."/>
            <person name="De Beer Z.W."/>
            <person name="Findlay W."/>
            <person name="Havenga M."/>
            <person name="Kolarik M."/>
            <person name="Menzies J.G."/>
            <person name="Naidoo K."/>
            <person name="Pochopski O."/>
            <person name="Shoukouhi P."/>
            <person name="Santana Q.C."/>
            <person name="Seifert K.A."/>
            <person name="Soal N."/>
            <person name="Steenkamp E.T."/>
            <person name="Tatham C.T."/>
            <person name="van der Nest M.A."/>
            <person name="Wingfield M.J."/>
        </authorList>
    </citation>
    <scope>NUCLEOTIDE SEQUENCE [LARGE SCALE GENOMIC DNA]</scope>
    <source>
        <strain evidence="21">CMW44962</strain>
    </source>
</reference>
<evidence type="ECO:0000259" key="20">
    <source>
        <dbReference type="PROSITE" id="PS51977"/>
    </source>
</evidence>
<dbReference type="Gene3D" id="1.20.142.10">
    <property type="entry name" value="Poly(ADP-ribose) polymerase, regulatory domain"/>
    <property type="match status" value="1"/>
</dbReference>
<dbReference type="CDD" id="cd01437">
    <property type="entry name" value="parp_like"/>
    <property type="match status" value="1"/>
</dbReference>
<dbReference type="PANTHER" id="PTHR10459">
    <property type="entry name" value="DNA LIGASE"/>
    <property type="match status" value="1"/>
</dbReference>
<evidence type="ECO:0000256" key="14">
    <source>
        <dbReference type="ARBA" id="ARBA00033987"/>
    </source>
</evidence>
<evidence type="ECO:0000256" key="15">
    <source>
        <dbReference type="RuleBase" id="RU362114"/>
    </source>
</evidence>
<dbReference type="PROSITE" id="PS51977">
    <property type="entry name" value="WGR"/>
    <property type="match status" value="1"/>
</dbReference>
<feature type="domain" description="PARP alpha-helical" evidence="19">
    <location>
        <begin position="268"/>
        <end position="384"/>
    </location>
</feature>
<dbReference type="Gene3D" id="1.10.720.30">
    <property type="entry name" value="SAP domain"/>
    <property type="match status" value="1"/>
</dbReference>
<evidence type="ECO:0000256" key="4">
    <source>
        <dbReference type="ARBA" id="ARBA00022695"/>
    </source>
</evidence>
<dbReference type="SMART" id="SM00513">
    <property type="entry name" value="SAP"/>
    <property type="match status" value="1"/>
</dbReference>
<dbReference type="EC" id="2.4.2.-" evidence="15"/>
<evidence type="ECO:0000256" key="10">
    <source>
        <dbReference type="ARBA" id="ARBA00023027"/>
    </source>
</evidence>
<dbReference type="OrthoDB" id="2017365at2759"/>
<evidence type="ECO:0000313" key="22">
    <source>
        <dbReference type="Proteomes" id="UP001138500"/>
    </source>
</evidence>
<name>A0A9W7SIP5_9PEZI</name>
<dbReference type="Pfam" id="PF02877">
    <property type="entry name" value="PARP_reg"/>
    <property type="match status" value="1"/>
</dbReference>
<keyword evidence="6" id="KW-0677">Repeat</keyword>
<dbReference type="SMART" id="SM00773">
    <property type="entry name" value="WGR"/>
    <property type="match status" value="1"/>
</dbReference>
<gene>
    <name evidence="21" type="ORF">Tdes44962_MAKER05965</name>
</gene>
<sequence>MADYSKQKVPELKALLKERGLPTTGLKKQLIEALQQDDADNGVPGVSVPLSDEVNNDAGDEGDKKTRGARKSKKRAASPAPANDGPRNAKMQKVSNADDNVPVLVPTKSKPSQASKAQFVPENIRLQIPVDEHCHLSSYRVYVGEDGIIYDALLNQSNASNNNNKFYRIQLLEGPRGEYTTWTRWGRVGARGQSALLGNGFTSALRQFEKKFQDKSGLTWANRLSRPPSGKYAFIEKSYLPESDDEDDEPQAAAGASNVREHSYSPSKCTLEAPVKSLMELIFNEQYMSEVMADMNYDQDKMPLGKLSKTSIQRGFEALKELSELLGSSNYSEVENVSNLYYSLIPHAFGRDRPPVINDQAMLKREVDLLESLSDLKVADEIMKGAKSDKFIHPLDARYQSLGMREMTPVSAMTQEFSEIEQYLLGTQMHGRDATVQEIFRIERQGESDRFDSFSSSGSDRRLLWHGSRATNFGGILGQGLRIAPPEAPFSGYMYGKGIYLADMSSKSANYCHSYNSGGHALLLLCEAELGNPMLVLQGARYDADLEVKKQGLLSTMGQGRVGPVGWKDAGCINPGLTGVTMPDTAQPPADTGVSGYGSHGYAPLMFNEYICYDVAQVRLRYLLRVRM</sequence>
<evidence type="ECO:0000256" key="1">
    <source>
        <dbReference type="ARBA" id="ARBA00004123"/>
    </source>
</evidence>
<dbReference type="GO" id="GO:1990404">
    <property type="term" value="F:NAD+-protein mono-ADP-ribosyltransferase activity"/>
    <property type="evidence" value="ECO:0007669"/>
    <property type="project" value="TreeGrafter"/>
</dbReference>
<comment type="caution">
    <text evidence="21">The sequence shown here is derived from an EMBL/GenBank/DDBJ whole genome shotgun (WGS) entry which is preliminary data.</text>
</comment>
<evidence type="ECO:0000256" key="11">
    <source>
        <dbReference type="ARBA" id="ARBA00023125"/>
    </source>
</evidence>
<evidence type="ECO:0000256" key="8">
    <source>
        <dbReference type="ARBA" id="ARBA00022771"/>
    </source>
</evidence>
<dbReference type="CDD" id="cd07997">
    <property type="entry name" value="WGR_PARP"/>
    <property type="match status" value="1"/>
</dbReference>
<dbReference type="SUPFAM" id="SSF142921">
    <property type="entry name" value="WGR domain-like"/>
    <property type="match status" value="1"/>
</dbReference>
<dbReference type="Gene3D" id="3.90.228.10">
    <property type="match status" value="1"/>
</dbReference>
<dbReference type="InterPro" id="IPR036616">
    <property type="entry name" value="Poly(ADP-ribose)pol_reg_dom_sf"/>
</dbReference>
<dbReference type="InterPro" id="IPR036361">
    <property type="entry name" value="SAP_dom_sf"/>
</dbReference>
<keyword evidence="22" id="KW-1185">Reference proteome</keyword>
<dbReference type="SUPFAM" id="SSF56399">
    <property type="entry name" value="ADP-ribosylation"/>
    <property type="match status" value="1"/>
</dbReference>
<dbReference type="AlphaFoldDB" id="A0A9W7SIP5"/>
<dbReference type="InterPro" id="IPR008893">
    <property type="entry name" value="WGR_domain"/>
</dbReference>
<dbReference type="InterPro" id="IPR003034">
    <property type="entry name" value="SAP_dom"/>
</dbReference>
<organism evidence="21 22">
    <name type="scientific">Teratosphaeria destructans</name>
    <dbReference type="NCBI Taxonomy" id="418781"/>
    <lineage>
        <taxon>Eukaryota</taxon>
        <taxon>Fungi</taxon>
        <taxon>Dikarya</taxon>
        <taxon>Ascomycota</taxon>
        <taxon>Pezizomycotina</taxon>
        <taxon>Dothideomycetes</taxon>
        <taxon>Dothideomycetidae</taxon>
        <taxon>Mycosphaerellales</taxon>
        <taxon>Teratosphaeriaceae</taxon>
        <taxon>Teratosphaeria</taxon>
    </lineage>
</organism>
<evidence type="ECO:0000259" key="18">
    <source>
        <dbReference type="PROSITE" id="PS51059"/>
    </source>
</evidence>
<evidence type="ECO:0000256" key="12">
    <source>
        <dbReference type="ARBA" id="ARBA00023242"/>
    </source>
</evidence>
<accession>A0A9W7SIP5</accession>
<feature type="region of interest" description="Disordered" evidence="16">
    <location>
        <begin position="35"/>
        <end position="97"/>
    </location>
</feature>
<evidence type="ECO:0000259" key="19">
    <source>
        <dbReference type="PROSITE" id="PS51060"/>
    </source>
</evidence>
<evidence type="ECO:0000256" key="6">
    <source>
        <dbReference type="ARBA" id="ARBA00022737"/>
    </source>
</evidence>
<comment type="catalytic activity">
    <reaction evidence="14">
        <text>NAD(+) + (ADP-D-ribosyl)n-acceptor = nicotinamide + (ADP-D-ribosyl)n+1-acceptor + H(+).</text>
        <dbReference type="EC" id="2.4.2.30"/>
    </reaction>
</comment>
<dbReference type="GO" id="GO:0008270">
    <property type="term" value="F:zinc ion binding"/>
    <property type="evidence" value="ECO:0007669"/>
    <property type="project" value="UniProtKB-KW"/>
</dbReference>
<keyword evidence="10 15" id="KW-0520">NAD</keyword>
<feature type="domain" description="PARP catalytic" evidence="18">
    <location>
        <begin position="393"/>
        <end position="628"/>
    </location>
</feature>
<dbReference type="GO" id="GO:0006302">
    <property type="term" value="P:double-strand break repair"/>
    <property type="evidence" value="ECO:0007669"/>
    <property type="project" value="TreeGrafter"/>
</dbReference>
<keyword evidence="7" id="KW-0013">ADP-ribosylation</keyword>
<dbReference type="InterPro" id="IPR036930">
    <property type="entry name" value="WGR_dom_sf"/>
</dbReference>
<feature type="domain" description="SAP" evidence="17">
    <location>
        <begin position="4"/>
        <end position="38"/>
    </location>
</feature>
<evidence type="ECO:0000256" key="3">
    <source>
        <dbReference type="ARBA" id="ARBA00022679"/>
    </source>
</evidence>
<reference evidence="21 22" key="2">
    <citation type="journal article" date="2021" name="Curr. Genet.">
        <title>Genetic response to nitrogen starvation in the aggressive Eucalyptus foliar pathogen Teratosphaeria destructans.</title>
        <authorList>
            <person name="Havenga M."/>
            <person name="Wingfield B.D."/>
            <person name="Wingfield M.J."/>
            <person name="Dreyer L.L."/>
            <person name="Roets F."/>
            <person name="Aylward J."/>
        </authorList>
    </citation>
    <scope>NUCLEOTIDE SEQUENCE [LARGE SCALE GENOMIC DNA]</scope>
    <source>
        <strain evidence="21">CMW44962</strain>
    </source>
</reference>
<dbReference type="GO" id="GO:0003950">
    <property type="term" value="F:NAD+ poly-ADP-ribosyltransferase activity"/>
    <property type="evidence" value="ECO:0007669"/>
    <property type="project" value="UniProtKB-UniRule"/>
</dbReference>
<evidence type="ECO:0000256" key="9">
    <source>
        <dbReference type="ARBA" id="ARBA00022833"/>
    </source>
</evidence>
<evidence type="ECO:0000256" key="2">
    <source>
        <dbReference type="ARBA" id="ARBA00022676"/>
    </source>
</evidence>
<keyword evidence="5" id="KW-0479">Metal-binding</keyword>
<keyword evidence="12" id="KW-0539">Nucleus</keyword>
<dbReference type="PROSITE" id="PS50800">
    <property type="entry name" value="SAP"/>
    <property type="match status" value="1"/>
</dbReference>